<gene>
    <name evidence="2" type="ORF">AB3N04_05045</name>
</gene>
<dbReference type="RefSeq" id="WP_368505017.1">
    <property type="nucleotide sequence ID" value="NZ_CP162551.1"/>
</dbReference>
<name>A0AB39BVR6_9BACI</name>
<proteinExistence type="predicted"/>
<feature type="region of interest" description="Disordered" evidence="1">
    <location>
        <begin position="1"/>
        <end position="24"/>
    </location>
</feature>
<dbReference type="AlphaFoldDB" id="A0AB39BVR6"/>
<accession>A0AB39BVR6</accession>
<dbReference type="EMBL" id="CP162551">
    <property type="protein sequence ID" value="XDI37688.1"/>
    <property type="molecule type" value="Genomic_DNA"/>
</dbReference>
<feature type="compositionally biased region" description="Basic and acidic residues" evidence="1">
    <location>
        <begin position="1"/>
        <end position="15"/>
    </location>
</feature>
<evidence type="ECO:0000256" key="1">
    <source>
        <dbReference type="SAM" id="MobiDB-lite"/>
    </source>
</evidence>
<reference evidence="2" key="1">
    <citation type="submission" date="2024-07" db="EMBL/GenBank/DDBJ databases">
        <title>Identification and characteristics of an arsenic-resistant bacterial isolate, which belongs to a novel species.</title>
        <authorList>
            <person name="Juszczyk A."/>
            <person name="Kowalczyk A."/>
            <person name="Was K."/>
            <person name="Kosowicz W."/>
            <person name="Budzyn A."/>
            <person name="Latowski D."/>
        </authorList>
    </citation>
    <scope>NUCLEOTIDE SEQUENCE</scope>
    <source>
        <strain evidence="2">As8PL</strain>
    </source>
</reference>
<sequence>MIISEEPQHVHDNHHPIHNQLHMGPSKEKRAIKVAAAFVNEDGDYVDGDGNLLNVVNR</sequence>
<protein>
    <submittedName>
        <fullName evidence="2">Uncharacterized protein</fullName>
    </submittedName>
</protein>
<evidence type="ECO:0000313" key="2">
    <source>
        <dbReference type="EMBL" id="XDI37688.1"/>
    </source>
</evidence>
<organism evidence="2">
    <name type="scientific">Alkalihalophilus sp. As8PL</name>
    <dbReference type="NCBI Taxonomy" id="3237103"/>
    <lineage>
        <taxon>Bacteria</taxon>
        <taxon>Bacillati</taxon>
        <taxon>Bacillota</taxon>
        <taxon>Bacilli</taxon>
        <taxon>Bacillales</taxon>
        <taxon>Bacillaceae</taxon>
        <taxon>Alkalihalophilus</taxon>
    </lineage>
</organism>